<dbReference type="GlyGen" id="G3GSV6">
    <property type="glycosylation" value="2 sites"/>
</dbReference>
<dbReference type="PANTHER" id="PTHR31813">
    <property type="entry name" value="PROLINE-RICH PROTEIN 23B"/>
    <property type="match status" value="1"/>
</dbReference>
<accession>G3GSV6</accession>
<protein>
    <submittedName>
        <fullName evidence="3">Proline-rich protein 23</fullName>
    </submittedName>
</protein>
<reference evidence="4" key="1">
    <citation type="journal article" date="2011" name="Nat. Biotechnol.">
        <title>The genomic sequence of the Chinese hamster ovary (CHO)-K1 cell line.</title>
        <authorList>
            <person name="Xu X."/>
            <person name="Nagarajan H."/>
            <person name="Lewis N.E."/>
            <person name="Pan S."/>
            <person name="Cai Z."/>
            <person name="Liu X."/>
            <person name="Chen W."/>
            <person name="Xie M."/>
            <person name="Wang W."/>
            <person name="Hammond S."/>
            <person name="Andersen M.R."/>
            <person name="Neff N."/>
            <person name="Passarelli B."/>
            <person name="Koh W."/>
            <person name="Fan H.C."/>
            <person name="Wang J."/>
            <person name="Gui Y."/>
            <person name="Lee K.H."/>
            <person name="Betenbaugh M.J."/>
            <person name="Quake S.R."/>
            <person name="Famili I."/>
            <person name="Palsson B.O."/>
            <person name="Wang J."/>
        </authorList>
    </citation>
    <scope>NUCLEOTIDE SEQUENCE [LARGE SCALE GENOMIC DNA]</scope>
    <source>
        <strain evidence="4">CHO K1 cell line</strain>
    </source>
</reference>
<evidence type="ECO:0000313" key="4">
    <source>
        <dbReference type="Proteomes" id="UP000001075"/>
    </source>
</evidence>
<proteinExistence type="inferred from homology"/>
<comment type="similarity">
    <text evidence="1">Belongs to the PRR23 family.</text>
</comment>
<dbReference type="Pfam" id="PF10630">
    <property type="entry name" value="DUF2476"/>
    <property type="match status" value="2"/>
</dbReference>
<gene>
    <name evidence="3" type="ORF">I79_000728</name>
</gene>
<dbReference type="PANTHER" id="PTHR31813:SF9">
    <property type="entry name" value="RIKEN CDNA 7420426K07 GENE"/>
    <property type="match status" value="1"/>
</dbReference>
<dbReference type="InParanoid" id="G3GSV6"/>
<organism evidence="3 4">
    <name type="scientific">Cricetulus griseus</name>
    <name type="common">Chinese hamster</name>
    <name type="synonym">Cricetulus barabensis griseus</name>
    <dbReference type="NCBI Taxonomy" id="10029"/>
    <lineage>
        <taxon>Eukaryota</taxon>
        <taxon>Metazoa</taxon>
        <taxon>Chordata</taxon>
        <taxon>Craniata</taxon>
        <taxon>Vertebrata</taxon>
        <taxon>Euteleostomi</taxon>
        <taxon>Mammalia</taxon>
        <taxon>Eutheria</taxon>
        <taxon>Euarchontoglires</taxon>
        <taxon>Glires</taxon>
        <taxon>Rodentia</taxon>
        <taxon>Myomorpha</taxon>
        <taxon>Muroidea</taxon>
        <taxon>Cricetidae</taxon>
        <taxon>Cricetinae</taxon>
        <taxon>Cricetulus</taxon>
    </lineage>
</organism>
<feature type="region of interest" description="Disordered" evidence="2">
    <location>
        <begin position="353"/>
        <end position="416"/>
    </location>
</feature>
<sequence>MHRVSCRRQTTAILELGTAAHKSIFCIGLCRVPDTNMLGARPRSPEDDLLQELNPAKHHHVQEPSGPAREDLPSFVVVPAGYALKIHLEDCDLLLKPTPGSITQVSHPGFGFNIILVPQDLQVVAQPGQPVDGPCRPQEASLVDTAQEHLLVLQRGYSSASGSHIKGWENASRPAQESFMTPERQSPAVRVPEPSVHFTEKLSPMFETQCRLVPDLHLPLLVQRATNMLGPRPRSPEDDLLQEELNPAKRHRVQEPSEHPREDLPSIVVVPAGYALKIHLEDCDLLLEPTPGSITQVSHPGFGINIILVPQDLQVVAQPGQPVDGPCRPQEASPVDMAQEHLLVLQQGSASASDSHIESWENASCPARGSQESFKTPERQSPAVRVPEPSVPFTEKLSPMFESPLPPWPRSPSTPPSAERYAPWSIWSLRDSTMLPLPSSPLQPLPPSPLWSLQALAPENHQKSRCTPCKTRKRLF</sequence>
<evidence type="ECO:0000256" key="1">
    <source>
        <dbReference type="ARBA" id="ARBA00009113"/>
    </source>
</evidence>
<feature type="compositionally biased region" description="Pro residues" evidence="2">
    <location>
        <begin position="404"/>
        <end position="415"/>
    </location>
</feature>
<dbReference type="EMBL" id="JH000015">
    <property type="protein sequence ID" value="EGW00460.1"/>
    <property type="molecule type" value="Genomic_DNA"/>
</dbReference>
<dbReference type="InterPro" id="IPR018903">
    <property type="entry name" value="PRR23"/>
</dbReference>
<dbReference type="Proteomes" id="UP000001075">
    <property type="component" value="Unassembled WGS sequence"/>
</dbReference>
<evidence type="ECO:0000313" key="3">
    <source>
        <dbReference type="EMBL" id="EGW00460.1"/>
    </source>
</evidence>
<dbReference type="AlphaFoldDB" id="G3GSV6"/>
<name>G3GSV6_CRIGR</name>
<dbReference type="PaxDb" id="10029-XP_007639641.1"/>
<evidence type="ECO:0000256" key="2">
    <source>
        <dbReference type="SAM" id="MobiDB-lite"/>
    </source>
</evidence>